<dbReference type="InterPro" id="IPR020894">
    <property type="entry name" value="Cadherin_CS"/>
</dbReference>
<dbReference type="GO" id="GO:0050839">
    <property type="term" value="F:cell adhesion molecule binding"/>
    <property type="evidence" value="ECO:0000318"/>
    <property type="project" value="GO_Central"/>
</dbReference>
<dbReference type="Gene3D" id="2.60.40.60">
    <property type="entry name" value="Cadherins"/>
    <property type="match status" value="3"/>
</dbReference>
<dbReference type="AlphaFoldDB" id="A0A803TNF6"/>
<evidence type="ECO:0000313" key="12">
    <source>
        <dbReference type="Proteomes" id="UP000001646"/>
    </source>
</evidence>
<keyword evidence="8" id="KW-0325">Glycoprotein</keyword>
<reference evidence="11 12" key="1">
    <citation type="submission" date="2009-12" db="EMBL/GenBank/DDBJ databases">
        <title>The Genome Sequence of Anolis carolinensis (Green Anole Lizard).</title>
        <authorList>
            <consortium name="The Genome Sequencing Platform"/>
            <person name="Di Palma F."/>
            <person name="Alfoldi J."/>
            <person name="Heiman D."/>
            <person name="Young S."/>
            <person name="Grabherr M."/>
            <person name="Johnson J."/>
            <person name="Lander E.S."/>
            <person name="Lindblad-Toh K."/>
        </authorList>
    </citation>
    <scope>NUCLEOTIDE SEQUENCE [LARGE SCALE GENOMIC DNA]</scope>
    <source>
        <strain evidence="11 12">JBL SC #1</strain>
    </source>
</reference>
<dbReference type="GO" id="GO:0005886">
    <property type="term" value="C:plasma membrane"/>
    <property type="evidence" value="ECO:0000318"/>
    <property type="project" value="GO_Central"/>
</dbReference>
<keyword evidence="7" id="KW-0472">Membrane</keyword>
<keyword evidence="2" id="KW-0812">Transmembrane</keyword>
<dbReference type="FunFam" id="2.60.40.60:FF:000002">
    <property type="entry name" value="Protocadherin alpha 2"/>
    <property type="match status" value="1"/>
</dbReference>
<keyword evidence="12" id="KW-1185">Reference proteome</keyword>
<dbReference type="InterPro" id="IPR050174">
    <property type="entry name" value="Protocadherin/Cadherin-CA"/>
</dbReference>
<evidence type="ECO:0000256" key="1">
    <source>
        <dbReference type="ARBA" id="ARBA00004167"/>
    </source>
</evidence>
<dbReference type="GeneTree" id="ENSGT00940000156683"/>
<protein>
    <recommendedName>
        <fullName evidence="10">Cadherin domain-containing protein</fullName>
    </recommendedName>
</protein>
<dbReference type="FunFam" id="2.60.40.60:FF:000129">
    <property type="entry name" value="protocadherin alpha-C2 isoform X1"/>
    <property type="match status" value="1"/>
</dbReference>
<dbReference type="GO" id="GO:0005509">
    <property type="term" value="F:calcium ion binding"/>
    <property type="evidence" value="ECO:0007669"/>
    <property type="project" value="UniProtKB-UniRule"/>
</dbReference>
<evidence type="ECO:0000259" key="10">
    <source>
        <dbReference type="PROSITE" id="PS50268"/>
    </source>
</evidence>
<dbReference type="SUPFAM" id="SSF49313">
    <property type="entry name" value="Cadherin-like"/>
    <property type="match status" value="3"/>
</dbReference>
<dbReference type="Proteomes" id="UP000001646">
    <property type="component" value="Chromosome 4"/>
</dbReference>
<evidence type="ECO:0000256" key="6">
    <source>
        <dbReference type="ARBA" id="ARBA00022989"/>
    </source>
</evidence>
<dbReference type="FunFam" id="2.60.40.60:FF:000018">
    <property type="entry name" value="Protocadherin gamma c3"/>
    <property type="match status" value="1"/>
</dbReference>
<dbReference type="Pfam" id="PF00028">
    <property type="entry name" value="Cadherin"/>
    <property type="match status" value="3"/>
</dbReference>
<evidence type="ECO:0000313" key="11">
    <source>
        <dbReference type="Ensembl" id="ENSACAP00000036746.1"/>
    </source>
</evidence>
<organism evidence="11 12">
    <name type="scientific">Anolis carolinensis</name>
    <name type="common">Green anole</name>
    <name type="synonym">American chameleon</name>
    <dbReference type="NCBI Taxonomy" id="28377"/>
    <lineage>
        <taxon>Eukaryota</taxon>
        <taxon>Metazoa</taxon>
        <taxon>Chordata</taxon>
        <taxon>Craniata</taxon>
        <taxon>Vertebrata</taxon>
        <taxon>Euteleostomi</taxon>
        <taxon>Lepidosauria</taxon>
        <taxon>Squamata</taxon>
        <taxon>Bifurcata</taxon>
        <taxon>Unidentata</taxon>
        <taxon>Episquamata</taxon>
        <taxon>Toxicofera</taxon>
        <taxon>Iguania</taxon>
        <taxon>Dactyloidae</taxon>
        <taxon>Anolis</taxon>
    </lineage>
</organism>
<dbReference type="PANTHER" id="PTHR24028">
    <property type="entry name" value="CADHERIN-87A"/>
    <property type="match status" value="1"/>
</dbReference>
<evidence type="ECO:0000256" key="3">
    <source>
        <dbReference type="ARBA" id="ARBA00022737"/>
    </source>
</evidence>
<dbReference type="PROSITE" id="PS00232">
    <property type="entry name" value="CADHERIN_1"/>
    <property type="match status" value="2"/>
</dbReference>
<comment type="subcellular location">
    <subcellularLocation>
        <location evidence="1">Membrane</location>
        <topology evidence="1">Single-pass membrane protein</topology>
    </subcellularLocation>
</comment>
<dbReference type="PRINTS" id="PR00205">
    <property type="entry name" value="CADHERIN"/>
</dbReference>
<evidence type="ECO:0000256" key="4">
    <source>
        <dbReference type="ARBA" id="ARBA00022837"/>
    </source>
</evidence>
<keyword evidence="4 9" id="KW-0106">Calcium</keyword>
<dbReference type="InterPro" id="IPR002126">
    <property type="entry name" value="Cadherin-like_dom"/>
</dbReference>
<feature type="domain" description="Cadherin" evidence="10">
    <location>
        <begin position="127"/>
        <end position="308"/>
    </location>
</feature>
<dbReference type="PROSITE" id="PS50268">
    <property type="entry name" value="CADHERIN_2"/>
    <property type="match status" value="2"/>
</dbReference>
<evidence type="ECO:0000256" key="7">
    <source>
        <dbReference type="ARBA" id="ARBA00023136"/>
    </source>
</evidence>
<proteinExistence type="predicted"/>
<dbReference type="GO" id="GO:0007155">
    <property type="term" value="P:cell adhesion"/>
    <property type="evidence" value="ECO:0000318"/>
    <property type="project" value="GO_Central"/>
</dbReference>
<name>A0A803TNF6_ANOCA</name>
<evidence type="ECO:0000256" key="2">
    <source>
        <dbReference type="ARBA" id="ARBA00022692"/>
    </source>
</evidence>
<feature type="domain" description="Cadherin" evidence="10">
    <location>
        <begin position="18"/>
        <end position="126"/>
    </location>
</feature>
<keyword evidence="6" id="KW-1133">Transmembrane helix</keyword>
<reference evidence="11" key="2">
    <citation type="submission" date="2025-08" db="UniProtKB">
        <authorList>
            <consortium name="Ensembl"/>
        </authorList>
    </citation>
    <scope>IDENTIFICATION</scope>
</reference>
<keyword evidence="5" id="KW-0130">Cell adhesion</keyword>
<sequence length="347" mass="38652">MPICVDIQDINDNAPHFMHSDIKLEINELTSPGTTFNLEQAEDPDIGVNALQDYYLSNNKYFALDIREKENGKKCAELVLEKQLDRESESSFHLILTALDGGQPPKTGTAKILITVTDGNDNPPVFIQKMYMVTLRENVPSGSLVVQVKATDRDAGSYGQINYGFRNIPEHAHQKFNLDSQDGKITVKEALDFEEMERYEMTVEARDGGGLAAQYSEVGTLVAFINIKDRDSGENGEITCSLRDVLPFKVLFTSNNLYKLLTDGLLDRESTPEYNITITATDKGTPPLSMEKTIFLKISDINDNSPIYKKASYPVFVPENNLRNAISGSRCRLRTQCLAFLPSGPGH</sequence>
<reference evidence="11" key="3">
    <citation type="submission" date="2025-09" db="UniProtKB">
        <authorList>
            <consortium name="Ensembl"/>
        </authorList>
    </citation>
    <scope>IDENTIFICATION</scope>
</reference>
<dbReference type="Ensembl" id="ENSACAT00000057697.1">
    <property type="protein sequence ID" value="ENSACAP00000036746.1"/>
    <property type="gene ID" value="ENSACAG00000039605.1"/>
</dbReference>
<dbReference type="CDD" id="cd11304">
    <property type="entry name" value="Cadherin_repeat"/>
    <property type="match status" value="3"/>
</dbReference>
<evidence type="ECO:0000256" key="8">
    <source>
        <dbReference type="ARBA" id="ARBA00023180"/>
    </source>
</evidence>
<dbReference type="SMART" id="SM00112">
    <property type="entry name" value="CA"/>
    <property type="match status" value="3"/>
</dbReference>
<dbReference type="InParanoid" id="A0A803TNF6"/>
<dbReference type="GO" id="GO:0007156">
    <property type="term" value="P:homophilic cell adhesion via plasma membrane adhesion molecules"/>
    <property type="evidence" value="ECO:0007669"/>
    <property type="project" value="InterPro"/>
</dbReference>
<accession>A0A803TNF6</accession>
<evidence type="ECO:0000256" key="9">
    <source>
        <dbReference type="PROSITE-ProRule" id="PRU00043"/>
    </source>
</evidence>
<dbReference type="InterPro" id="IPR015919">
    <property type="entry name" value="Cadherin-like_sf"/>
</dbReference>
<keyword evidence="3" id="KW-0677">Repeat</keyword>
<dbReference type="PANTHER" id="PTHR24028:SF73">
    <property type="entry name" value="PROTOCADHERIN GAMMA-B3-RELATED"/>
    <property type="match status" value="1"/>
</dbReference>
<evidence type="ECO:0000256" key="5">
    <source>
        <dbReference type="ARBA" id="ARBA00022889"/>
    </source>
</evidence>